<accession>A0A843U4M1</accession>
<dbReference type="SUPFAM" id="SSF81878">
    <property type="entry name" value="BRCA2 tower domain"/>
    <property type="match status" value="1"/>
</dbReference>
<dbReference type="PANTHER" id="PTHR11289">
    <property type="entry name" value="BREAST CANCER TYPE 2 SUSCEPTIBILITY PROTEIN BRCA2"/>
    <property type="match status" value="1"/>
</dbReference>
<dbReference type="InterPro" id="IPR002093">
    <property type="entry name" value="BRCA2_repeat"/>
</dbReference>
<evidence type="ECO:0000256" key="3">
    <source>
        <dbReference type="ARBA" id="ARBA00023125"/>
    </source>
</evidence>
<dbReference type="InterPro" id="IPR015525">
    <property type="entry name" value="BRCA2"/>
</dbReference>
<dbReference type="EMBL" id="NMUH01000326">
    <property type="protein sequence ID" value="MQL76987.1"/>
    <property type="molecule type" value="Genomic_DNA"/>
</dbReference>
<dbReference type="Pfam" id="PF00634">
    <property type="entry name" value="BRCA2"/>
    <property type="match status" value="3"/>
</dbReference>
<dbReference type="PANTHER" id="PTHR11289:SF0">
    <property type="entry name" value="BREAST CANCER TYPE 2 SUSCEPTIBILITY PROTEIN"/>
    <property type="match status" value="1"/>
</dbReference>
<dbReference type="InterPro" id="IPR015205">
    <property type="entry name" value="Tower_dom"/>
</dbReference>
<dbReference type="Pfam" id="PF09169">
    <property type="entry name" value="BRCA-2_helical"/>
    <property type="match status" value="1"/>
</dbReference>
<reference evidence="8" key="1">
    <citation type="submission" date="2017-07" db="EMBL/GenBank/DDBJ databases">
        <title>Taro Niue Genome Assembly and Annotation.</title>
        <authorList>
            <person name="Atibalentja N."/>
            <person name="Keating K."/>
            <person name="Fields C.J."/>
        </authorList>
    </citation>
    <scope>NUCLEOTIDE SEQUENCE</scope>
    <source>
        <strain evidence="8">Niue_2</strain>
        <tissue evidence="8">Leaf</tissue>
    </source>
</reference>
<feature type="region of interest" description="Disordered" evidence="6">
    <location>
        <begin position="509"/>
        <end position="535"/>
    </location>
</feature>
<comment type="caution">
    <text evidence="8">The sequence shown here is derived from an EMBL/GenBank/DDBJ whole genome shotgun (WGS) entry which is preliminary data.</text>
</comment>
<evidence type="ECO:0000313" key="9">
    <source>
        <dbReference type="Proteomes" id="UP000652761"/>
    </source>
</evidence>
<dbReference type="Pfam" id="PF09103">
    <property type="entry name" value="BRCA-2_OB1"/>
    <property type="match status" value="1"/>
</dbReference>
<dbReference type="CDD" id="cd04493">
    <property type="entry name" value="BRCA2DBD_OB1"/>
    <property type="match status" value="1"/>
</dbReference>
<dbReference type="GO" id="GO:0006355">
    <property type="term" value="P:regulation of DNA-templated transcription"/>
    <property type="evidence" value="ECO:0007669"/>
    <property type="project" value="TreeGrafter"/>
</dbReference>
<gene>
    <name evidence="8" type="ORF">Taro_009393</name>
</gene>
<dbReference type="OrthoDB" id="21095at2759"/>
<proteinExistence type="predicted"/>
<keyword evidence="1" id="KW-0677">Repeat</keyword>
<feature type="domain" description="Tower" evidence="7">
    <location>
        <begin position="875"/>
        <end position="915"/>
    </location>
</feature>
<dbReference type="FunFam" id="2.40.50.140:FF:000262">
    <property type="entry name" value="Protein BREAST CANCER SUSCEPTIBILITY 2 homolog B"/>
    <property type="match status" value="1"/>
</dbReference>
<keyword evidence="4" id="KW-0233">DNA recombination</keyword>
<dbReference type="SUPFAM" id="SSF50249">
    <property type="entry name" value="Nucleic acid-binding proteins"/>
    <property type="match status" value="2"/>
</dbReference>
<evidence type="ECO:0000256" key="5">
    <source>
        <dbReference type="ARBA" id="ARBA00023204"/>
    </source>
</evidence>
<evidence type="ECO:0000256" key="4">
    <source>
        <dbReference type="ARBA" id="ARBA00023172"/>
    </source>
</evidence>
<keyword evidence="9" id="KW-1185">Reference proteome</keyword>
<dbReference type="Gene3D" id="2.40.50.140">
    <property type="entry name" value="Nucleic acid-binding proteins"/>
    <property type="match status" value="2"/>
</dbReference>
<dbReference type="GO" id="GO:0003677">
    <property type="term" value="F:DNA binding"/>
    <property type="evidence" value="ECO:0007669"/>
    <property type="project" value="UniProtKB-KW"/>
</dbReference>
<evidence type="ECO:0000259" key="7">
    <source>
        <dbReference type="SMART" id="SM01341"/>
    </source>
</evidence>
<evidence type="ECO:0000256" key="2">
    <source>
        <dbReference type="ARBA" id="ARBA00022763"/>
    </source>
</evidence>
<keyword evidence="3" id="KW-0238">DNA-binding</keyword>
<dbReference type="Proteomes" id="UP000652761">
    <property type="component" value="Unassembled WGS sequence"/>
</dbReference>
<evidence type="ECO:0000256" key="6">
    <source>
        <dbReference type="SAM" id="MobiDB-lite"/>
    </source>
</evidence>
<dbReference type="GO" id="GO:0000724">
    <property type="term" value="P:double-strand break repair via homologous recombination"/>
    <property type="evidence" value="ECO:0007669"/>
    <property type="project" value="InterPro"/>
</dbReference>
<dbReference type="PROSITE" id="PS50138">
    <property type="entry name" value="BRCA2_REPEAT"/>
    <property type="match status" value="3"/>
</dbReference>
<dbReference type="AlphaFoldDB" id="A0A843U4M1"/>
<name>A0A843U4M1_COLES</name>
<dbReference type="InterPro" id="IPR036315">
    <property type="entry name" value="BRCA2_hlx_sf"/>
</dbReference>
<dbReference type="InterPro" id="IPR015252">
    <property type="entry name" value="BRCA2_hlx"/>
</dbReference>
<keyword evidence="5" id="KW-0234">DNA repair</keyword>
<evidence type="ECO:0000313" key="8">
    <source>
        <dbReference type="EMBL" id="MQL76987.1"/>
    </source>
</evidence>
<dbReference type="InterPro" id="IPR012340">
    <property type="entry name" value="NA-bd_OB-fold"/>
</dbReference>
<dbReference type="InterPro" id="IPR015187">
    <property type="entry name" value="BRCA2_OB_1"/>
</dbReference>
<sequence>MNTTRDLPKWRMVSDADGHFSWSPGHGDVESLPAKPRRIAIPRSGDPALPRIPSMADLLLQAPPQLLAGRGGGESGAVPMFTTGSGRSVSVRQSSVQKAAFVLGGPDGSGSMFKTGSGRSVSVRESSIQKVASLFGESEKSERGCGSLNVVYAGDEGPPMFFAGSGKSVTMNKSSLNKAASVLKGDIMEREIIIGCGEDGAPMFQTGLGKTMGVKQSSLVKASFVLQEKENPEIDMVERQNQSGGLKFSGSFFQTGSGKTVNISPAGVRRATALLGLDENHDPIAPCIKHMMDRASIDIENGSERSCHLERLSMNSGSVGMPFGDPGCVRPVHRNSSYVLRDQMEKAEPLNLHASDMHTSASMKPTIRFHTAGGKSLSISDDALRRARSLLGDLDSGIEQHDSTADYLFSSVTKETSYENSWNKENFHCLDMDSEGLNLLQISLGGSLCTRDHLIGIPKTTISSGNQVNKKDFASKGIYKSKSRTEPEGRLLGKPFVDISNKISSGIPSQMHLSLEKKRHTRTSSISPFKRPRMSRFSTPLNENISLAAPGESASSVSKDSPQNIKMSARFPCQPNRKSILEFFGGPPTCQNSVYGAFPLVHLSDQVRHMNPDKAAIYRFTGSSSLEGIGADNLQHMLIQSGASLLQATKEWVQNHYKWIVWKLACLERSYPQQTRGKYLTVANVLEELKHRYEREVNHGHRSAVKKILEGDASPASMVVLCVSAIYALSDNRICKVDDPNTECEETEKLRCYDGHKSSHAMKIELTDGWYSLNATLDGALSEHLMAGKLFVGQKLRIWGAALCGWDGPVSPLEACEVVNLQLHINGTYRAHWAERLGFCRGFKFPLAFRCIKAAGGPIPKALIGITRIYPILYKERFPDGGSIVRSERMESKMLHLYNQRRFLVAEGIISEQDKDITENDNDNDEGAKIFKILEMSAEPELLMADMTSEQLMSFSNYQAKQEAIRQDNVHKKIEKAFEDAGLSSREVSPFMRVRVVGLTRKGSFRKCFSPRQGLITIWNPTEKQKVDLVEGKIYLVSGLMPLSCGSDIIYLQARGSASIWKPLSLTASEKFETFFSPRCSVLLSTLGEVPLSGEFDIAAVILYVGDVFVTGHQKKQWVFMTDGSQAGSELQQEGMCNCLLAVNFCLPVIDKDMSPLVNPTLLGSTVSV</sequence>
<evidence type="ECO:0000256" key="1">
    <source>
        <dbReference type="ARBA" id="ARBA00022737"/>
    </source>
</evidence>
<dbReference type="SMART" id="SM01341">
    <property type="entry name" value="Tower"/>
    <property type="match status" value="1"/>
</dbReference>
<organism evidence="8 9">
    <name type="scientific">Colocasia esculenta</name>
    <name type="common">Wild taro</name>
    <name type="synonym">Arum esculentum</name>
    <dbReference type="NCBI Taxonomy" id="4460"/>
    <lineage>
        <taxon>Eukaryota</taxon>
        <taxon>Viridiplantae</taxon>
        <taxon>Streptophyta</taxon>
        <taxon>Embryophyta</taxon>
        <taxon>Tracheophyta</taxon>
        <taxon>Spermatophyta</taxon>
        <taxon>Magnoliopsida</taxon>
        <taxon>Liliopsida</taxon>
        <taxon>Araceae</taxon>
        <taxon>Aroideae</taxon>
        <taxon>Colocasieae</taxon>
        <taxon>Colocasia</taxon>
    </lineage>
</organism>
<protein>
    <recommendedName>
        <fullName evidence="7">Tower domain-containing protein</fullName>
    </recommendedName>
</protein>
<keyword evidence="2" id="KW-0227">DNA damage</keyword>
<dbReference type="SUPFAM" id="SSF81872">
    <property type="entry name" value="BRCA2 helical domain"/>
    <property type="match status" value="1"/>
</dbReference>